<sequence length="670" mass="73320">MHAIEEIKQLTETINEHNHSYYVEDSPSVPDAEYDRLINRLKQLEGENPHLCLPTSPTQRVGGMALAKFDQITHLKPMLSLDNVFSEEEFEAFYKRISDKTSEAPNFCCEPKLDGLAVSILYRDGVYERAATRGDGTTGEDISENVRTILSIPLKLRGDSFPPLLEVRGEVIMPKKAFDALNDRARAKGEKLFVNPRNAAAGSLRQLDSKITASRALGFYAYALGVVEPETWALADTHYDQLMQLRAWGFPVSAEVKQCGDVSSVVAYYTDIMTRRDSLDYEIDGVVIKVDSIEHQGQLGFVAKAPRWATAFKFPAQEEMTLLEGVDFQVGRTGAVTPVARLKPVFVGGVTVSNATLHNADEIARLGVKVGDTVIVRRAGDVIPQIVAIVADKRPDDARAIEFPDSCPVCDSMVERVEGEAVARCTGGLFCEAQRKEAIKHFASRKALDIDGMGDKVVEQLIDKELVESPADLFKLTASAITMLDRMGMKSATNLVAAIEVAKTTTFNRFLYGLGIREVGEATAANLANYFKTLDKLKAADAESFIKVDDVGTIVAQHLTHFFAQPHNLEVVDKLIEAGVNWPEIEEVAEESLSLKGQTWVLTGTLTQLNRNDAKARLQALGAKVAGSVSKNTDCLVAGEATGSKLTKAQDLGVKVIDEEALLQLLSDSE</sequence>
<evidence type="ECO:0000256" key="9">
    <source>
        <dbReference type="ARBA" id="ARBA00023204"/>
    </source>
</evidence>
<dbReference type="SUPFAM" id="SSF56091">
    <property type="entry name" value="DNA ligase/mRNA capping enzyme, catalytic domain"/>
    <property type="match status" value="1"/>
</dbReference>
<comment type="cofactor">
    <cofactor evidence="11">
        <name>Mg(2+)</name>
        <dbReference type="ChEBI" id="CHEBI:18420"/>
    </cofactor>
    <cofactor evidence="11">
        <name>Mn(2+)</name>
        <dbReference type="ChEBI" id="CHEBI:29035"/>
    </cofactor>
</comment>
<dbReference type="Pfam" id="PF03120">
    <property type="entry name" value="OB_DNA_ligase"/>
    <property type="match status" value="1"/>
</dbReference>
<dbReference type="PANTHER" id="PTHR23389">
    <property type="entry name" value="CHROMOSOME TRANSMISSION FIDELITY FACTOR 18"/>
    <property type="match status" value="1"/>
</dbReference>
<dbReference type="InterPro" id="IPR036420">
    <property type="entry name" value="BRCT_dom_sf"/>
</dbReference>
<dbReference type="InterPro" id="IPR041663">
    <property type="entry name" value="DisA/LigA_HHH"/>
</dbReference>
<evidence type="ECO:0000256" key="1">
    <source>
        <dbReference type="ARBA" id="ARBA00004067"/>
    </source>
</evidence>
<comment type="similarity">
    <text evidence="11">Belongs to the NAD-dependent DNA ligase family. LigA subfamily.</text>
</comment>
<dbReference type="Gene3D" id="2.40.50.140">
    <property type="entry name" value="Nucleic acid-binding proteins"/>
    <property type="match status" value="1"/>
</dbReference>
<evidence type="ECO:0000256" key="8">
    <source>
        <dbReference type="ARBA" id="ARBA00023027"/>
    </source>
</evidence>
<feature type="binding site" evidence="11">
    <location>
        <position position="110"/>
    </location>
    <ligand>
        <name>NAD(+)</name>
        <dbReference type="ChEBI" id="CHEBI:57540"/>
    </ligand>
</feature>
<dbReference type="Pfam" id="PF14520">
    <property type="entry name" value="HHH_5"/>
    <property type="match status" value="1"/>
</dbReference>
<dbReference type="Gene3D" id="3.40.50.10190">
    <property type="entry name" value="BRCT domain"/>
    <property type="match status" value="1"/>
</dbReference>
<feature type="binding site" evidence="11">
    <location>
        <position position="407"/>
    </location>
    <ligand>
        <name>Zn(2+)</name>
        <dbReference type="ChEBI" id="CHEBI:29105"/>
    </ligand>
</feature>
<dbReference type="HAMAP" id="MF_01588">
    <property type="entry name" value="DNA_ligase_A"/>
    <property type="match status" value="1"/>
</dbReference>
<dbReference type="PIRSF" id="PIRSF001604">
    <property type="entry name" value="LigA"/>
    <property type="match status" value="1"/>
</dbReference>
<comment type="caution">
    <text evidence="11">Lacks conserved residue(s) required for the propagation of feature annotation.</text>
</comment>
<evidence type="ECO:0000256" key="6">
    <source>
        <dbReference type="ARBA" id="ARBA00022833"/>
    </source>
</evidence>
<feature type="binding site" evidence="11">
    <location>
        <position position="289"/>
    </location>
    <ligand>
        <name>NAD(+)</name>
        <dbReference type="ChEBI" id="CHEBI:57540"/>
    </ligand>
</feature>
<keyword evidence="9 11" id="KW-0234">DNA repair</keyword>
<dbReference type="Pfam" id="PF00533">
    <property type="entry name" value="BRCT"/>
    <property type="match status" value="1"/>
</dbReference>
<comment type="catalytic activity">
    <reaction evidence="10 11">
        <text>NAD(+) + (deoxyribonucleotide)n-3'-hydroxyl + 5'-phospho-(deoxyribonucleotide)m = (deoxyribonucleotide)n+m + AMP + beta-nicotinamide D-nucleotide.</text>
        <dbReference type="EC" id="6.5.1.2"/>
    </reaction>
</comment>
<keyword evidence="3 11" id="KW-0235">DNA replication</keyword>
<dbReference type="PROSITE" id="PS01056">
    <property type="entry name" value="DNA_LIGASE_N2"/>
    <property type="match status" value="1"/>
</dbReference>
<dbReference type="PROSITE" id="PS50172">
    <property type="entry name" value="BRCT"/>
    <property type="match status" value="1"/>
</dbReference>
<dbReference type="InterPro" id="IPR001679">
    <property type="entry name" value="DNA_ligase"/>
</dbReference>
<keyword evidence="6 11" id="KW-0862">Zinc</keyword>
<organism evidence="13 14">
    <name type="scientific">Shewanella nanhaiensis</name>
    <dbReference type="NCBI Taxonomy" id="2864872"/>
    <lineage>
        <taxon>Bacteria</taxon>
        <taxon>Pseudomonadati</taxon>
        <taxon>Pseudomonadota</taxon>
        <taxon>Gammaproteobacteria</taxon>
        <taxon>Alteromonadales</taxon>
        <taxon>Shewanellaceae</taxon>
        <taxon>Shewanella</taxon>
    </lineage>
</organism>
<reference evidence="13 14" key="1">
    <citation type="submission" date="2021-07" db="EMBL/GenBank/DDBJ databases">
        <title>Shewanella sp. nov, isolated from SCS.</title>
        <authorList>
            <person name="Cao W.R."/>
        </authorList>
    </citation>
    <scope>NUCLEOTIDE SEQUENCE [LARGE SCALE GENOMIC DNA]</scope>
    <source>
        <strain evidence="13 14">NR704-98</strain>
    </source>
</reference>
<evidence type="ECO:0000313" key="14">
    <source>
        <dbReference type="Proteomes" id="UP001195963"/>
    </source>
</evidence>
<evidence type="ECO:0000256" key="3">
    <source>
        <dbReference type="ARBA" id="ARBA00022705"/>
    </source>
</evidence>
<dbReference type="NCBIfam" id="NF005932">
    <property type="entry name" value="PRK07956.1"/>
    <property type="match status" value="1"/>
</dbReference>
<evidence type="ECO:0000256" key="7">
    <source>
        <dbReference type="ARBA" id="ARBA00022842"/>
    </source>
</evidence>
<feature type="binding site" evidence="11">
    <location>
        <begin position="31"/>
        <end position="35"/>
    </location>
    <ligand>
        <name>NAD(+)</name>
        <dbReference type="ChEBI" id="CHEBI:57540"/>
    </ligand>
</feature>
<evidence type="ECO:0000256" key="11">
    <source>
        <dbReference type="HAMAP-Rule" id="MF_01588"/>
    </source>
</evidence>
<keyword evidence="7 11" id="KW-0460">Magnesium</keyword>
<accession>A0ABS7DXA6</accession>
<dbReference type="SUPFAM" id="SSF50249">
    <property type="entry name" value="Nucleic acid-binding proteins"/>
    <property type="match status" value="1"/>
</dbReference>
<name>A0ABS7DXA6_9GAMM</name>
<dbReference type="InterPro" id="IPR010994">
    <property type="entry name" value="RuvA_2-like"/>
</dbReference>
<evidence type="ECO:0000256" key="10">
    <source>
        <dbReference type="ARBA" id="ARBA00034005"/>
    </source>
</evidence>
<dbReference type="InterPro" id="IPR004150">
    <property type="entry name" value="NAD_DNA_ligase_OB"/>
</dbReference>
<feature type="binding site" evidence="11">
    <location>
        <position position="313"/>
    </location>
    <ligand>
        <name>NAD(+)</name>
        <dbReference type="ChEBI" id="CHEBI:57540"/>
    </ligand>
</feature>
<dbReference type="EMBL" id="JAHZST010000001">
    <property type="protein sequence ID" value="MBW8182066.1"/>
    <property type="molecule type" value="Genomic_DNA"/>
</dbReference>
<dbReference type="CDD" id="cd00114">
    <property type="entry name" value="LIGANc"/>
    <property type="match status" value="1"/>
</dbReference>
<keyword evidence="14" id="KW-1185">Reference proteome</keyword>
<feature type="active site" description="N6-AMP-lysine intermediate" evidence="11">
    <location>
        <position position="112"/>
    </location>
</feature>
<keyword evidence="4 11" id="KW-0479">Metal-binding</keyword>
<feature type="domain" description="BRCT" evidence="12">
    <location>
        <begin position="590"/>
        <end position="670"/>
    </location>
</feature>
<evidence type="ECO:0000259" key="12">
    <source>
        <dbReference type="PROSITE" id="PS50172"/>
    </source>
</evidence>
<dbReference type="InterPro" id="IPR013840">
    <property type="entry name" value="DNAligase_N"/>
</dbReference>
<dbReference type="Gene3D" id="1.10.287.610">
    <property type="entry name" value="Helix hairpin bin"/>
    <property type="match status" value="1"/>
</dbReference>
<dbReference type="Proteomes" id="UP001195963">
    <property type="component" value="Unassembled WGS sequence"/>
</dbReference>
<dbReference type="Gene3D" id="1.10.150.20">
    <property type="entry name" value="5' to 3' exonuclease, C-terminal subdomain"/>
    <property type="match status" value="2"/>
</dbReference>
<dbReference type="GO" id="GO:0003911">
    <property type="term" value="F:DNA ligase (NAD+) activity"/>
    <property type="evidence" value="ECO:0007669"/>
    <property type="project" value="UniProtKB-EC"/>
</dbReference>
<feature type="binding site" evidence="11">
    <location>
        <position position="170"/>
    </location>
    <ligand>
        <name>NAD(+)</name>
        <dbReference type="ChEBI" id="CHEBI:57540"/>
    </ligand>
</feature>
<dbReference type="EC" id="6.5.1.2" evidence="11"/>
<comment type="caution">
    <text evidence="13">The sequence shown here is derived from an EMBL/GenBank/DDBJ whole genome shotgun (WGS) entry which is preliminary data.</text>
</comment>
<gene>
    <name evidence="11 13" type="primary">ligA</name>
    <name evidence="13" type="ORF">K0625_00175</name>
</gene>
<keyword evidence="2 11" id="KW-0436">Ligase</keyword>
<dbReference type="SUPFAM" id="SSF52113">
    <property type="entry name" value="BRCT domain"/>
    <property type="match status" value="1"/>
</dbReference>
<dbReference type="NCBIfam" id="TIGR00575">
    <property type="entry name" value="dnlj"/>
    <property type="match status" value="1"/>
</dbReference>
<evidence type="ECO:0000313" key="13">
    <source>
        <dbReference type="EMBL" id="MBW8182066.1"/>
    </source>
</evidence>
<dbReference type="SMART" id="SM00532">
    <property type="entry name" value="LIGANc"/>
    <property type="match status" value="1"/>
</dbReference>
<dbReference type="CDD" id="cd17748">
    <property type="entry name" value="BRCT_DNA_ligase_like"/>
    <property type="match status" value="1"/>
</dbReference>
<dbReference type="Gene3D" id="3.30.470.30">
    <property type="entry name" value="DNA ligase/mRNA capping enzyme"/>
    <property type="match status" value="1"/>
</dbReference>
<dbReference type="Gene3D" id="6.20.10.30">
    <property type="match status" value="1"/>
</dbReference>
<protein>
    <recommendedName>
        <fullName evidence="11">DNA ligase</fullName>
        <ecNumber evidence="11">6.5.1.2</ecNumber>
    </recommendedName>
    <alternativeName>
        <fullName evidence="11">Polydeoxyribonucleotide synthase [NAD(+)]</fullName>
    </alternativeName>
</protein>
<proteinExistence type="inferred from homology"/>
<feature type="binding site" evidence="11">
    <location>
        <position position="410"/>
    </location>
    <ligand>
        <name>Zn(2+)</name>
        <dbReference type="ChEBI" id="CHEBI:29105"/>
    </ligand>
</feature>
<dbReference type="PANTHER" id="PTHR23389:SF9">
    <property type="entry name" value="DNA LIGASE"/>
    <property type="match status" value="1"/>
</dbReference>
<dbReference type="Pfam" id="PF12826">
    <property type="entry name" value="HHH_2"/>
    <property type="match status" value="1"/>
</dbReference>
<dbReference type="InterPro" id="IPR012340">
    <property type="entry name" value="NA-bd_OB-fold"/>
</dbReference>
<keyword evidence="11" id="KW-0464">Manganese</keyword>
<evidence type="ECO:0000256" key="4">
    <source>
        <dbReference type="ARBA" id="ARBA00022723"/>
    </source>
</evidence>
<keyword evidence="8 11" id="KW-0520">NAD</keyword>
<dbReference type="InterPro" id="IPR004149">
    <property type="entry name" value="Znf_DNAligase_C4"/>
</dbReference>
<comment type="function">
    <text evidence="1 11">DNA ligase that catalyzes the formation of phosphodiester linkages between 5'-phosphoryl and 3'-hydroxyl groups in double-stranded DNA using NAD as a coenzyme and as the energy source for the reaction. It is essential for DNA replication and repair of damaged DNA.</text>
</comment>
<dbReference type="Pfam" id="PF03119">
    <property type="entry name" value="DNA_ligase_ZBD"/>
    <property type="match status" value="1"/>
</dbReference>
<evidence type="ECO:0000256" key="5">
    <source>
        <dbReference type="ARBA" id="ARBA00022763"/>
    </source>
</evidence>
<dbReference type="Pfam" id="PF01653">
    <property type="entry name" value="DNA_ligase_aden"/>
    <property type="match status" value="1"/>
</dbReference>
<dbReference type="InterPro" id="IPR001357">
    <property type="entry name" value="BRCT_dom"/>
</dbReference>
<dbReference type="SUPFAM" id="SSF47781">
    <property type="entry name" value="RuvA domain 2-like"/>
    <property type="match status" value="1"/>
</dbReference>
<feature type="binding site" evidence="11">
    <location>
        <position position="133"/>
    </location>
    <ligand>
        <name>NAD(+)</name>
        <dbReference type="ChEBI" id="CHEBI:57540"/>
    </ligand>
</feature>
<dbReference type="RefSeq" id="WP_220107817.1">
    <property type="nucleotide sequence ID" value="NZ_JAHZST010000001.1"/>
</dbReference>
<keyword evidence="5 11" id="KW-0227">DNA damage</keyword>
<dbReference type="InterPro" id="IPR013839">
    <property type="entry name" value="DNAligase_adenylation"/>
</dbReference>
<feature type="binding site" evidence="11">
    <location>
        <begin position="80"/>
        <end position="81"/>
    </location>
    <ligand>
        <name>NAD(+)</name>
        <dbReference type="ChEBI" id="CHEBI:57540"/>
    </ligand>
</feature>
<dbReference type="SMART" id="SM00292">
    <property type="entry name" value="BRCT"/>
    <property type="match status" value="1"/>
</dbReference>
<feature type="binding site" evidence="11">
    <location>
        <position position="431"/>
    </location>
    <ligand>
        <name>Zn(2+)</name>
        <dbReference type="ChEBI" id="CHEBI:29105"/>
    </ligand>
</feature>
<evidence type="ECO:0000256" key="2">
    <source>
        <dbReference type="ARBA" id="ARBA00022598"/>
    </source>
</evidence>
<dbReference type="InterPro" id="IPR033136">
    <property type="entry name" value="DNA_ligase_CS"/>
</dbReference>